<evidence type="ECO:0000313" key="3">
    <source>
        <dbReference type="Proteomes" id="UP000752171"/>
    </source>
</evidence>
<proteinExistence type="predicted"/>
<dbReference type="PANTHER" id="PTHR47773:SF1">
    <property type="entry name" value="C2H2-TYPE DOMAIN-CONTAINING PROTEIN"/>
    <property type="match status" value="1"/>
</dbReference>
<feature type="compositionally biased region" description="Low complexity" evidence="1">
    <location>
        <begin position="145"/>
        <end position="155"/>
    </location>
</feature>
<feature type="region of interest" description="Disordered" evidence="1">
    <location>
        <begin position="65"/>
        <end position="87"/>
    </location>
</feature>
<feature type="region of interest" description="Disordered" evidence="1">
    <location>
        <begin position="317"/>
        <end position="362"/>
    </location>
</feature>
<accession>A0A8T2M557</accession>
<feature type="region of interest" description="Disordered" evidence="1">
    <location>
        <begin position="375"/>
        <end position="394"/>
    </location>
</feature>
<evidence type="ECO:0000313" key="2">
    <source>
        <dbReference type="EMBL" id="KAG9278284.1"/>
    </source>
</evidence>
<dbReference type="EMBL" id="JAICCE010000004">
    <property type="protein sequence ID" value="KAG9278284.1"/>
    <property type="molecule type" value="Genomic_DNA"/>
</dbReference>
<organism evidence="2 3">
    <name type="scientific">Astyanax mexicanus</name>
    <name type="common">Blind cave fish</name>
    <name type="synonym">Astyanax fasciatus mexicanus</name>
    <dbReference type="NCBI Taxonomy" id="7994"/>
    <lineage>
        <taxon>Eukaryota</taxon>
        <taxon>Metazoa</taxon>
        <taxon>Chordata</taxon>
        <taxon>Craniata</taxon>
        <taxon>Vertebrata</taxon>
        <taxon>Euteleostomi</taxon>
        <taxon>Actinopterygii</taxon>
        <taxon>Neopterygii</taxon>
        <taxon>Teleostei</taxon>
        <taxon>Ostariophysi</taxon>
        <taxon>Characiformes</taxon>
        <taxon>Characoidei</taxon>
        <taxon>Acestrorhamphidae</taxon>
        <taxon>Acestrorhamphinae</taxon>
        <taxon>Astyanax</taxon>
    </lineage>
</organism>
<dbReference type="PANTHER" id="PTHR47773">
    <property type="entry name" value="SI:DKEY-9I5.2-RELATED"/>
    <property type="match status" value="1"/>
</dbReference>
<dbReference type="AlphaFoldDB" id="A0A8T2M557"/>
<sequence>MCFISSFGMMQKKLSSFTCSCHTTCSPISFCQDCSTERCDPSCCFRGELIGVEYLYSQQCKELREDIGRDPDAPDDTPDDESEWEDDEVSYLVKEEEIIDPTVAPVSGLQPHHGLLSRYAPPVAPAEPLTAAEPVATPPSPPLSKEPLSEPGLPSSVAASGVDDGNNVVIGPDRAPGYDHVVRLARERLLQGRFKASHSKTTTCSGTESLKRCLLGQGTGPAQWPNASRLVEAICLELCFVHPRGRKLMGFRMNRWAVVLYDYGRIRSLTLNSPGLVEATALQLFEINQRTLSLWHNNFQKKQEQVVLSMQIPAPNPSILSATPQPEPRQIDPKPEHPRPFEFITPPDRSGQAARRGQRQVSAAVSYLQSQLIPQQPGRLPVPPQPRLLPHSVLLPQPPQPVLMPQPPQPVLMLQPPAPPQHALMPQPPQPVLMPQPPPPPRPGHKHVGKVLSRSTQWRRRKAAEALARRKGLPISLHVTHTTYKCTQCGQPRTREFGHSRRGSSFFCAKAEGKTVEEWQAEGH</sequence>
<protein>
    <submittedName>
        <fullName evidence="2">Uncharacterized protein</fullName>
    </submittedName>
</protein>
<feature type="compositionally biased region" description="Basic and acidic residues" evidence="1">
    <location>
        <begin position="329"/>
        <end position="340"/>
    </location>
</feature>
<feature type="region of interest" description="Disordered" evidence="1">
    <location>
        <begin position="131"/>
        <end position="155"/>
    </location>
</feature>
<name>A0A8T2M557_ASTMX</name>
<reference evidence="2 3" key="1">
    <citation type="submission" date="2021-07" db="EMBL/GenBank/DDBJ databases">
        <authorList>
            <person name="Imarazene B."/>
            <person name="Zahm M."/>
            <person name="Klopp C."/>
            <person name="Cabau C."/>
            <person name="Beille S."/>
            <person name="Jouanno E."/>
            <person name="Castinel A."/>
            <person name="Lluch J."/>
            <person name="Gil L."/>
            <person name="Kuchtly C."/>
            <person name="Lopez Roques C."/>
            <person name="Donnadieu C."/>
            <person name="Parrinello H."/>
            <person name="Journot L."/>
            <person name="Du K."/>
            <person name="Schartl M."/>
            <person name="Retaux S."/>
            <person name="Guiguen Y."/>
        </authorList>
    </citation>
    <scope>NUCLEOTIDE SEQUENCE [LARGE SCALE GENOMIC DNA]</scope>
    <source>
        <strain evidence="2">Pach_M1</strain>
        <tissue evidence="2">Testis</tissue>
    </source>
</reference>
<comment type="caution">
    <text evidence="2">The sequence shown here is derived from an EMBL/GenBank/DDBJ whole genome shotgun (WGS) entry which is preliminary data.</text>
</comment>
<feature type="compositionally biased region" description="Low complexity" evidence="1">
    <location>
        <begin position="349"/>
        <end position="362"/>
    </location>
</feature>
<feature type="compositionally biased region" description="Acidic residues" evidence="1">
    <location>
        <begin position="73"/>
        <end position="87"/>
    </location>
</feature>
<feature type="region of interest" description="Disordered" evidence="1">
    <location>
        <begin position="399"/>
        <end position="455"/>
    </location>
</feature>
<gene>
    <name evidence="2" type="ORF">AMEX_G6128</name>
</gene>
<dbReference type="Proteomes" id="UP000752171">
    <property type="component" value="Unassembled WGS sequence"/>
</dbReference>
<feature type="compositionally biased region" description="Pro residues" evidence="1">
    <location>
        <begin position="399"/>
        <end position="442"/>
    </location>
</feature>
<evidence type="ECO:0000256" key="1">
    <source>
        <dbReference type="SAM" id="MobiDB-lite"/>
    </source>
</evidence>